<keyword evidence="2" id="KW-1185">Reference proteome</keyword>
<evidence type="ECO:0000313" key="2">
    <source>
        <dbReference type="Proteomes" id="UP000031982"/>
    </source>
</evidence>
<gene>
    <name evidence="1" type="ORF">SD77_1824</name>
</gene>
<accession>A0ABR5AQP3</accession>
<sequence>MNLTVLSNGKVEEVVLGLVKEIKETSIIFLVRGEETVIHESIDTLKHVKEIVEDRPTTLIPVHMEQRKVLLDVTVPENQLMSELQGME</sequence>
<reference evidence="1 2" key="1">
    <citation type="submission" date="2015-01" db="EMBL/GenBank/DDBJ databases">
        <title>Genome Assembly of Bacillus badius MTCC 1458.</title>
        <authorList>
            <person name="Verma A."/>
            <person name="Khatri I."/>
            <person name="Mual P."/>
            <person name="Subramanian S."/>
            <person name="Krishnamurthi S."/>
        </authorList>
    </citation>
    <scope>NUCLEOTIDE SEQUENCE [LARGE SCALE GENOMIC DNA]</scope>
    <source>
        <strain evidence="1 2">MTCC 1458</strain>
    </source>
</reference>
<evidence type="ECO:0000313" key="1">
    <source>
        <dbReference type="EMBL" id="KIL77072.1"/>
    </source>
</evidence>
<name>A0ABR5AQP3_BACBA</name>
<proteinExistence type="predicted"/>
<organism evidence="1 2">
    <name type="scientific">Bacillus badius</name>
    <dbReference type="NCBI Taxonomy" id="1455"/>
    <lineage>
        <taxon>Bacteria</taxon>
        <taxon>Bacillati</taxon>
        <taxon>Bacillota</taxon>
        <taxon>Bacilli</taxon>
        <taxon>Bacillales</taxon>
        <taxon>Bacillaceae</taxon>
        <taxon>Pseudobacillus</taxon>
    </lineage>
</organism>
<comment type="caution">
    <text evidence="1">The sequence shown here is derived from an EMBL/GenBank/DDBJ whole genome shotgun (WGS) entry which is preliminary data.</text>
</comment>
<dbReference type="EMBL" id="JXLP01000018">
    <property type="protein sequence ID" value="KIL77072.1"/>
    <property type="molecule type" value="Genomic_DNA"/>
</dbReference>
<dbReference type="Proteomes" id="UP000031982">
    <property type="component" value="Unassembled WGS sequence"/>
</dbReference>
<dbReference type="RefSeq" id="WP_041098562.1">
    <property type="nucleotide sequence ID" value="NZ_BSSZ01000009.1"/>
</dbReference>
<protein>
    <submittedName>
        <fullName evidence="1">Uncharacterized protein</fullName>
    </submittedName>
</protein>